<evidence type="ECO:0000256" key="5">
    <source>
        <dbReference type="ARBA" id="ARBA00023242"/>
    </source>
</evidence>
<dbReference type="Proteomes" id="UP001552299">
    <property type="component" value="Unassembled WGS sequence"/>
</dbReference>
<keyword evidence="2" id="KW-0805">Transcription regulation</keyword>
<dbReference type="PROSITE" id="PS50090">
    <property type="entry name" value="MYB_LIKE"/>
    <property type="match status" value="1"/>
</dbReference>
<dbReference type="InterPro" id="IPR044822">
    <property type="entry name" value="Myb_DNA-bind_4"/>
</dbReference>
<dbReference type="PANTHER" id="PTHR21654">
    <property type="entry name" value="FI21293P1"/>
    <property type="match status" value="1"/>
</dbReference>
<dbReference type="EMBL" id="JANQDX010000001">
    <property type="protein sequence ID" value="KAL0928204.1"/>
    <property type="molecule type" value="Genomic_DNA"/>
</dbReference>
<dbReference type="InterPro" id="IPR001005">
    <property type="entry name" value="SANT/Myb"/>
</dbReference>
<keyword evidence="4" id="KW-0804">Transcription</keyword>
<dbReference type="AlphaFoldDB" id="A0ABD0VT01"/>
<sequence length="621" mass="69618">MQSGFGGVSEIQQFMVDGSAHPFFSISSTTPPPPNADAIAAATGGGHEIYHPAAIAPTNKLFNTFHRYPGQYSQQTPPPLPHFPHFHSNIPITQQLFTPPPQPHDHHHHHHHFQLFQANHHNHRRLIPNSPSLDHDPNPENSVSGPLLHGDGGPPPPFLPADMKFKLSVDDSSGGGSRHTFNNDVNDVPSSILHGENASESRLRSWHREDCTIKEPFWRPLDLDYINSNNKRCKDKESAELHFAKRSRVTEELENSHPGNNYKLFSELEAIYKPGGSNSTATEPVNINQTTTHAANQTTGSGSALTGDDHPLIPPITTAALGLDYRLEDDNSTGGEAQTNLKKAQHHSRRRRRRRRLKIKSIAAFFEGLLKQLMDHQEALHKKFLNAMELRDKERIGQEEVRREQEAARVRREAVARAHDRELAAAREAAILSFLEKITGETINLPPFPIASADKNDVVAKAGDFIPSTMLTTSRWPKTEVQALIQVRSELDGQFQEPGLKGPLWEEVSAAMAAMGYHRSAKRCKEKWENINKYFRKSKESGRKRSQHSKTCPYFHQLDQLYSKETGRKVKNSELLDAVVVSGAGEEVGDSEGRRTAVDEEEQEEDDDVDDESSQFIEQLQ</sequence>
<evidence type="ECO:0000256" key="6">
    <source>
        <dbReference type="SAM" id="MobiDB-lite"/>
    </source>
</evidence>
<dbReference type="PANTHER" id="PTHR21654:SF31">
    <property type="entry name" value="OS02G0104500 PROTEIN"/>
    <property type="match status" value="1"/>
</dbReference>
<dbReference type="Pfam" id="PF13837">
    <property type="entry name" value="Myb_DNA-bind_4"/>
    <property type="match status" value="1"/>
</dbReference>
<gene>
    <name evidence="8" type="ORF">M5K25_000075</name>
</gene>
<dbReference type="GO" id="GO:0005634">
    <property type="term" value="C:nucleus"/>
    <property type="evidence" value="ECO:0007669"/>
    <property type="project" value="UniProtKB-SubCell"/>
</dbReference>
<feature type="region of interest" description="Disordered" evidence="6">
    <location>
        <begin position="330"/>
        <end position="353"/>
    </location>
</feature>
<proteinExistence type="predicted"/>
<evidence type="ECO:0000256" key="3">
    <source>
        <dbReference type="ARBA" id="ARBA00023125"/>
    </source>
</evidence>
<feature type="compositionally biased region" description="Polar residues" evidence="6">
    <location>
        <begin position="332"/>
        <end position="342"/>
    </location>
</feature>
<dbReference type="Gene3D" id="1.10.10.60">
    <property type="entry name" value="Homeodomain-like"/>
    <property type="match status" value="1"/>
</dbReference>
<keyword evidence="5" id="KW-0539">Nucleus</keyword>
<dbReference type="CDD" id="cd12203">
    <property type="entry name" value="GT1"/>
    <property type="match status" value="1"/>
</dbReference>
<dbReference type="GO" id="GO:0006355">
    <property type="term" value="P:regulation of DNA-templated transcription"/>
    <property type="evidence" value="ECO:0007669"/>
    <property type="project" value="UniProtKB-ARBA"/>
</dbReference>
<evidence type="ECO:0000259" key="7">
    <source>
        <dbReference type="PROSITE" id="PS50090"/>
    </source>
</evidence>
<feature type="domain" description="Myb-like" evidence="7">
    <location>
        <begin position="468"/>
        <end position="532"/>
    </location>
</feature>
<dbReference type="GO" id="GO:0003677">
    <property type="term" value="F:DNA binding"/>
    <property type="evidence" value="ECO:0007669"/>
    <property type="project" value="UniProtKB-KW"/>
</dbReference>
<keyword evidence="9" id="KW-1185">Reference proteome</keyword>
<reference evidence="8 9" key="1">
    <citation type="journal article" date="2024" name="Plant Biotechnol. J.">
        <title>Dendrobium thyrsiflorum genome and its molecular insights into genes involved in important horticultural traits.</title>
        <authorList>
            <person name="Chen B."/>
            <person name="Wang J.Y."/>
            <person name="Zheng P.J."/>
            <person name="Li K.L."/>
            <person name="Liang Y.M."/>
            <person name="Chen X.F."/>
            <person name="Zhang C."/>
            <person name="Zhao X."/>
            <person name="He X."/>
            <person name="Zhang G.Q."/>
            <person name="Liu Z.J."/>
            <person name="Xu Q."/>
        </authorList>
    </citation>
    <scope>NUCLEOTIDE SEQUENCE [LARGE SCALE GENOMIC DNA]</scope>
    <source>
        <strain evidence="8">GZMU011</strain>
    </source>
</reference>
<protein>
    <recommendedName>
        <fullName evidence="7">Myb-like domain-containing protein</fullName>
    </recommendedName>
</protein>
<feature type="region of interest" description="Disordered" evidence="6">
    <location>
        <begin position="124"/>
        <end position="188"/>
    </location>
</feature>
<feature type="region of interest" description="Disordered" evidence="6">
    <location>
        <begin position="581"/>
        <end position="621"/>
    </location>
</feature>
<evidence type="ECO:0000313" key="8">
    <source>
        <dbReference type="EMBL" id="KAL0928204.1"/>
    </source>
</evidence>
<feature type="compositionally biased region" description="Acidic residues" evidence="6">
    <location>
        <begin position="599"/>
        <end position="613"/>
    </location>
</feature>
<dbReference type="FunFam" id="1.10.10.60:FF:000092">
    <property type="entry name" value="Trihelix transcription factor GT-2"/>
    <property type="match status" value="1"/>
</dbReference>
<dbReference type="SMART" id="SM00717">
    <property type="entry name" value="SANT"/>
    <property type="match status" value="1"/>
</dbReference>
<feature type="compositionally biased region" description="Basic residues" evidence="6">
    <location>
        <begin position="343"/>
        <end position="353"/>
    </location>
</feature>
<keyword evidence="3" id="KW-0238">DNA-binding</keyword>
<organism evidence="8 9">
    <name type="scientific">Dendrobium thyrsiflorum</name>
    <name type="common">Pinecone-like raceme dendrobium</name>
    <name type="synonym">Orchid</name>
    <dbReference type="NCBI Taxonomy" id="117978"/>
    <lineage>
        <taxon>Eukaryota</taxon>
        <taxon>Viridiplantae</taxon>
        <taxon>Streptophyta</taxon>
        <taxon>Embryophyta</taxon>
        <taxon>Tracheophyta</taxon>
        <taxon>Spermatophyta</taxon>
        <taxon>Magnoliopsida</taxon>
        <taxon>Liliopsida</taxon>
        <taxon>Asparagales</taxon>
        <taxon>Orchidaceae</taxon>
        <taxon>Epidendroideae</taxon>
        <taxon>Malaxideae</taxon>
        <taxon>Dendrobiinae</taxon>
        <taxon>Dendrobium</taxon>
    </lineage>
</organism>
<accession>A0ABD0VT01</accession>
<evidence type="ECO:0000256" key="4">
    <source>
        <dbReference type="ARBA" id="ARBA00023163"/>
    </source>
</evidence>
<comment type="caution">
    <text evidence="8">The sequence shown here is derived from an EMBL/GenBank/DDBJ whole genome shotgun (WGS) entry which is preliminary data.</text>
</comment>
<evidence type="ECO:0000256" key="2">
    <source>
        <dbReference type="ARBA" id="ARBA00023015"/>
    </source>
</evidence>
<comment type="subcellular location">
    <subcellularLocation>
        <location evidence="1">Nucleus</location>
    </subcellularLocation>
</comment>
<evidence type="ECO:0000313" key="9">
    <source>
        <dbReference type="Proteomes" id="UP001552299"/>
    </source>
</evidence>
<name>A0ABD0VT01_DENTH</name>
<evidence type="ECO:0000256" key="1">
    <source>
        <dbReference type="ARBA" id="ARBA00004123"/>
    </source>
</evidence>
<feature type="compositionally biased region" description="Polar residues" evidence="6">
    <location>
        <begin position="179"/>
        <end position="188"/>
    </location>
</feature>